<dbReference type="PANTHER" id="PTHR13315">
    <property type="entry name" value="METALLO PHOSPHOESTERASE RELATED"/>
    <property type="match status" value="1"/>
</dbReference>
<reference evidence="4 5" key="1">
    <citation type="journal article" date="2011" name="PLoS Genet.">
        <title>Genomic analysis of the necrotrophic fungal pathogens Sclerotinia sclerotiorum and Botrytis cinerea.</title>
        <authorList>
            <person name="Amselem J."/>
            <person name="Cuomo C.A."/>
            <person name="van Kan J.A."/>
            <person name="Viaud M."/>
            <person name="Benito E.P."/>
            <person name="Couloux A."/>
            <person name="Coutinho P.M."/>
            <person name="de Vries R.P."/>
            <person name="Dyer P.S."/>
            <person name="Fillinger S."/>
            <person name="Fournier E."/>
            <person name="Gout L."/>
            <person name="Hahn M."/>
            <person name="Kohn L."/>
            <person name="Lapalu N."/>
            <person name="Plummer K.M."/>
            <person name="Pradier J.M."/>
            <person name="Quevillon E."/>
            <person name="Sharon A."/>
            <person name="Simon A."/>
            <person name="ten Have A."/>
            <person name="Tudzynski B."/>
            <person name="Tudzynski P."/>
            <person name="Wincker P."/>
            <person name="Andrew M."/>
            <person name="Anthouard V."/>
            <person name="Beever R.E."/>
            <person name="Beffa R."/>
            <person name="Benoit I."/>
            <person name="Bouzid O."/>
            <person name="Brault B."/>
            <person name="Chen Z."/>
            <person name="Choquer M."/>
            <person name="Collemare J."/>
            <person name="Cotton P."/>
            <person name="Danchin E.G."/>
            <person name="Da Silva C."/>
            <person name="Gautier A."/>
            <person name="Giraud C."/>
            <person name="Giraud T."/>
            <person name="Gonzalez C."/>
            <person name="Grossetete S."/>
            <person name="Guldener U."/>
            <person name="Henrissat B."/>
            <person name="Howlett B.J."/>
            <person name="Kodira C."/>
            <person name="Kretschmer M."/>
            <person name="Lappartient A."/>
            <person name="Leroch M."/>
            <person name="Levis C."/>
            <person name="Mauceli E."/>
            <person name="Neuveglise C."/>
            <person name="Oeser B."/>
            <person name="Pearson M."/>
            <person name="Poulain J."/>
            <person name="Poussereau N."/>
            <person name="Quesneville H."/>
            <person name="Rascle C."/>
            <person name="Schumacher J."/>
            <person name="Segurens B."/>
            <person name="Sexton A."/>
            <person name="Silva E."/>
            <person name="Sirven C."/>
            <person name="Soanes D.M."/>
            <person name="Talbot N.J."/>
            <person name="Templeton M."/>
            <person name="Yandava C."/>
            <person name="Yarden O."/>
            <person name="Zeng Q."/>
            <person name="Rollins J.A."/>
            <person name="Lebrun M.H."/>
            <person name="Dickman M."/>
        </authorList>
    </citation>
    <scope>NUCLEOTIDE SEQUENCE [LARGE SCALE GENOMIC DNA]</scope>
    <source>
        <strain evidence="4 5">B05.10</strain>
    </source>
</reference>
<feature type="compositionally biased region" description="Low complexity" evidence="2">
    <location>
        <begin position="615"/>
        <end position="638"/>
    </location>
</feature>
<dbReference type="GO" id="GO:0016020">
    <property type="term" value="C:membrane"/>
    <property type="evidence" value="ECO:0007669"/>
    <property type="project" value="GOC"/>
</dbReference>
<dbReference type="GeneID" id="5431124"/>
<dbReference type="GO" id="GO:0006506">
    <property type="term" value="P:GPI anchor biosynthetic process"/>
    <property type="evidence" value="ECO:0007669"/>
    <property type="project" value="InterPro"/>
</dbReference>
<evidence type="ECO:0000313" key="4">
    <source>
        <dbReference type="EMBL" id="ATZ50396.1"/>
    </source>
</evidence>
<dbReference type="PANTHER" id="PTHR13315:SF4">
    <property type="entry name" value="METALLOPHOSPHOESTERASE, ISOFORM E"/>
    <property type="match status" value="1"/>
</dbReference>
<dbReference type="InterPro" id="IPR029052">
    <property type="entry name" value="Metallo-depent_PP-like"/>
</dbReference>
<feature type="transmembrane region" description="Helical" evidence="3">
    <location>
        <begin position="733"/>
        <end position="751"/>
    </location>
</feature>
<keyword evidence="1 3" id="KW-0472">Membrane</keyword>
<dbReference type="SUPFAM" id="SSF56300">
    <property type="entry name" value="Metallo-dependent phosphatases"/>
    <property type="match status" value="1"/>
</dbReference>
<reference evidence="4 5" key="3">
    <citation type="journal article" date="2017" name="Mol. Plant Pathol.">
        <title>A gapless genome sequence of the fungus Botrytis cinerea.</title>
        <authorList>
            <person name="Van Kan J.A."/>
            <person name="Stassen J.H."/>
            <person name="Mosbach A."/>
            <person name="Van Der Lee T.A."/>
            <person name="Faino L."/>
            <person name="Farmer A.D."/>
            <person name="Papasotiriou D.G."/>
            <person name="Zhou S."/>
            <person name="Seidl M.F."/>
            <person name="Cottam E."/>
            <person name="Edel D."/>
            <person name="Hahn M."/>
            <person name="Schwartz D.C."/>
            <person name="Dietrich R.A."/>
            <person name="Widdison S."/>
            <person name="Scalliet G."/>
        </authorList>
    </citation>
    <scope>NUCLEOTIDE SEQUENCE [LARGE SCALE GENOMIC DNA]</scope>
    <source>
        <strain evidence="4 5">B05.10</strain>
    </source>
</reference>
<organism evidence="4 5">
    <name type="scientific">Botryotinia fuckeliana (strain B05.10)</name>
    <name type="common">Noble rot fungus</name>
    <name type="synonym">Botrytis cinerea</name>
    <dbReference type="NCBI Taxonomy" id="332648"/>
    <lineage>
        <taxon>Eukaryota</taxon>
        <taxon>Fungi</taxon>
        <taxon>Dikarya</taxon>
        <taxon>Ascomycota</taxon>
        <taxon>Pezizomycotina</taxon>
        <taxon>Leotiomycetes</taxon>
        <taxon>Helotiales</taxon>
        <taxon>Sclerotiniaceae</taxon>
        <taxon>Botrytis</taxon>
    </lineage>
</organism>
<dbReference type="EMBL" id="CP009809">
    <property type="protein sequence ID" value="ATZ50396.1"/>
    <property type="molecule type" value="Genomic_DNA"/>
</dbReference>
<evidence type="ECO:0000313" key="5">
    <source>
        <dbReference type="Proteomes" id="UP000001798"/>
    </source>
</evidence>
<sequence>MAAFPNHSQYTHSTRDHFREPPSIWRRLLLVLPTDLAVALQRMADQQNFNAVGGKTSRIPRLVRGWVRDWSWRRALSLPHLLVCVWVVVLLSGERWVFEEAVRACAWEEWERWPPNTTPHHLIFLADPQLTDPHSYPDRPWPLSTFTVWHTDNYMKRSYIQLSKQLHPDTIFFLGDLFDGGREWKTAHGNSEDQAWAKGRRPAKEQKHLESWGKRYGEDFWLKEYGRFSRIFSDNWNLGGTEAGVGQRGRKLIASLPGNHDLGFGAQIKVPIRDRFEVYFGDVNRVDVIANHTFVSVDSVSLSAGASERPISETAPITKPVEEFLNNVQVSKRKAVARELDFQAGKERAIQYSHSVQDVELADYAHLPTLDPGPNGAEFPTILLTHVPLYRNPGTPCGPLREHWPPTPPPKGQTMPVIPDHRNAISVSKGYQYQNVLGDDDSKKLISKIGNVVSVFSGDDHDYCELVHPEDKNHAREITVKSMNWAMGIRKPGFLMLSMWNPVGADGKPLHSVPTGHGAENTHTSTTMESHLCLLPDQIGILINYGILVGISLLLLIIRAILVPFTNLTPFALDSKGSSSGPGSPIDSEFSLLPTSIKDLKREDEEEKDRRSEGNSSTSSTATVNNVASRTSRTRTSSPANGYGLPGQGQGFSNGVPYQQAQPLIEKAGYYGGLEGRIRWESEREFEMEMERERKRKVEIERRRNYKPWRIVAWWGGFRATTMGRVLREVGCSVWRVLWVVGAVFMWFTWFG</sequence>
<gene>
    <name evidence="4" type="primary">Bccdc1</name>
    <name evidence="4" type="ORF">BCIN_05g07480</name>
</gene>
<reference evidence="4 5" key="2">
    <citation type="journal article" date="2012" name="Eukaryot. Cell">
        <title>Genome update of Botrytis cinerea strains B05.10 and T4.</title>
        <authorList>
            <person name="Staats M."/>
            <person name="van Kan J.A."/>
        </authorList>
    </citation>
    <scope>NUCLEOTIDE SEQUENCE [LARGE SCALE GENOMIC DNA]</scope>
    <source>
        <strain evidence="4 5">B05.10</strain>
    </source>
</reference>
<dbReference type="GO" id="GO:0005783">
    <property type="term" value="C:endoplasmic reticulum"/>
    <property type="evidence" value="ECO:0007669"/>
    <property type="project" value="TreeGrafter"/>
</dbReference>
<dbReference type="AlphaFoldDB" id="A0A384JII8"/>
<protein>
    <submittedName>
        <fullName evidence="4">Bccdc1</fullName>
    </submittedName>
</protein>
<evidence type="ECO:0000256" key="3">
    <source>
        <dbReference type="SAM" id="Phobius"/>
    </source>
</evidence>
<feature type="region of interest" description="Disordered" evidence="2">
    <location>
        <begin position="595"/>
        <end position="648"/>
    </location>
</feature>
<proteinExistence type="predicted"/>
<evidence type="ECO:0000256" key="2">
    <source>
        <dbReference type="SAM" id="MobiDB-lite"/>
    </source>
</evidence>
<keyword evidence="5" id="KW-1185">Reference proteome</keyword>
<dbReference type="VEuPathDB" id="FungiDB:Bcin05g07480"/>
<dbReference type="InterPro" id="IPR033308">
    <property type="entry name" value="PGAP5/Cdc1/Ted1"/>
</dbReference>
<feature type="compositionally biased region" description="Basic and acidic residues" evidence="2">
    <location>
        <begin position="598"/>
        <end position="613"/>
    </location>
</feature>
<dbReference type="RefSeq" id="XP_024548989.1">
    <property type="nucleotide sequence ID" value="XM_024693204.1"/>
</dbReference>
<evidence type="ECO:0000256" key="1">
    <source>
        <dbReference type="ARBA" id="ARBA00023136"/>
    </source>
</evidence>
<accession>A0A384JII8</accession>
<feature type="transmembrane region" description="Helical" evidence="3">
    <location>
        <begin position="542"/>
        <end position="562"/>
    </location>
</feature>
<dbReference type="Proteomes" id="UP000001798">
    <property type="component" value="Chromosome 5"/>
</dbReference>
<dbReference type="OrthoDB" id="5977743at2759"/>
<keyword evidence="3" id="KW-0812">Transmembrane</keyword>
<keyword evidence="3" id="KW-1133">Transmembrane helix</keyword>
<name>A0A384JII8_BOTFB</name>
<dbReference type="KEGG" id="bfu:BCIN_05g07480"/>